<comment type="caution">
    <text evidence="2">The sequence shown here is derived from an EMBL/GenBank/DDBJ whole genome shotgun (WGS) entry which is preliminary data.</text>
</comment>
<dbReference type="EMBL" id="CAVNYO010000441">
    <property type="protein sequence ID" value="CAK5281005.1"/>
    <property type="molecule type" value="Genomic_DNA"/>
</dbReference>
<organism evidence="2 3">
    <name type="scientific">Mycena citricolor</name>
    <dbReference type="NCBI Taxonomy" id="2018698"/>
    <lineage>
        <taxon>Eukaryota</taxon>
        <taxon>Fungi</taxon>
        <taxon>Dikarya</taxon>
        <taxon>Basidiomycota</taxon>
        <taxon>Agaricomycotina</taxon>
        <taxon>Agaricomycetes</taxon>
        <taxon>Agaricomycetidae</taxon>
        <taxon>Agaricales</taxon>
        <taxon>Marasmiineae</taxon>
        <taxon>Mycenaceae</taxon>
        <taxon>Mycena</taxon>
    </lineage>
</organism>
<protein>
    <submittedName>
        <fullName evidence="2">Uncharacterized protein</fullName>
    </submittedName>
</protein>
<evidence type="ECO:0000313" key="1">
    <source>
        <dbReference type="EMBL" id="CAK5279263.1"/>
    </source>
</evidence>
<evidence type="ECO:0000313" key="3">
    <source>
        <dbReference type="Proteomes" id="UP001295794"/>
    </source>
</evidence>
<dbReference type="AlphaFoldDB" id="A0AAD2Q6F5"/>
<feature type="non-terminal residue" evidence="2">
    <location>
        <position position="1"/>
    </location>
</feature>
<proteinExistence type="predicted"/>
<name>A0AAD2Q6F5_9AGAR</name>
<dbReference type="EMBL" id="CAVNYO010000436">
    <property type="protein sequence ID" value="CAK5279263.1"/>
    <property type="molecule type" value="Genomic_DNA"/>
</dbReference>
<accession>A0AAD2Q6F5</accession>
<gene>
    <name evidence="1" type="ORF">MYCIT1_LOCUS29179</name>
    <name evidence="2" type="ORF">MYCIT1_LOCUS31814</name>
</gene>
<evidence type="ECO:0000313" key="2">
    <source>
        <dbReference type="EMBL" id="CAK5281005.1"/>
    </source>
</evidence>
<reference evidence="2" key="1">
    <citation type="submission" date="2023-11" db="EMBL/GenBank/DDBJ databases">
        <authorList>
            <person name="De Vega J J."/>
            <person name="De Vega J J."/>
        </authorList>
    </citation>
    <scope>NUCLEOTIDE SEQUENCE</scope>
</reference>
<dbReference type="Proteomes" id="UP001295794">
    <property type="component" value="Unassembled WGS sequence"/>
</dbReference>
<keyword evidence="3" id="KW-1185">Reference proteome</keyword>
<sequence length="72" mass="7897">HDTQSEAGGRCMQTANLPIQRPQRRSRCIGKSQATVKCDGPSPEAFRFGIPVRNPLWVGESVSDCLDGIWIA</sequence>